<dbReference type="EC" id="3.4.21.88" evidence="2"/>
<keyword evidence="2" id="KW-0378">Hydrolase</keyword>
<feature type="domain" description="LexA repressor DNA-binding" evidence="1">
    <location>
        <begin position="2"/>
        <end position="60"/>
    </location>
</feature>
<gene>
    <name evidence="2" type="primary">lexA</name>
    <name evidence="2" type="ORF">G6CMJM_00589</name>
</gene>
<dbReference type="InterPro" id="IPR036388">
    <property type="entry name" value="WH-like_DNA-bd_sf"/>
</dbReference>
<evidence type="ECO:0000313" key="3">
    <source>
        <dbReference type="Proteomes" id="UP001190925"/>
    </source>
</evidence>
<accession>A0ABY0FH96</accession>
<keyword evidence="3" id="KW-1185">Reference proteome</keyword>
<dbReference type="InterPro" id="IPR006199">
    <property type="entry name" value="LexA_DNA-bd_dom"/>
</dbReference>
<dbReference type="Gene3D" id="1.10.10.10">
    <property type="entry name" value="Winged helix-like DNA-binding domain superfamily/Winged helix DNA-binding domain"/>
    <property type="match status" value="1"/>
</dbReference>
<dbReference type="EMBL" id="PRLK01000012">
    <property type="protein sequence ID" value="RYC72327.1"/>
    <property type="molecule type" value="Genomic_DNA"/>
</dbReference>
<evidence type="ECO:0000313" key="2">
    <source>
        <dbReference type="EMBL" id="RYC72327.1"/>
    </source>
</evidence>
<reference evidence="2 3" key="2">
    <citation type="journal article" date="2020" name="Cell Rep.">
        <title>Acquisition and Adaptation of Ultra-small Parasitic Reduced Genome Bacteria to Mammalian Hosts.</title>
        <authorList>
            <person name="McLean J.S."/>
            <person name="Bor B."/>
            <person name="Kerns K.A."/>
            <person name="Liu Q."/>
            <person name="To T.T."/>
            <person name="Solden L."/>
            <person name="Hendrickson E.L."/>
            <person name="Wrighton K."/>
            <person name="Shi W."/>
            <person name="He X."/>
        </authorList>
    </citation>
    <scope>NUCLEOTIDE SEQUENCE [LARGE SCALE GENOMIC DNA]</scope>
    <source>
        <strain evidence="2 3">TM7_CMJM_G6_1_HOT_870</strain>
    </source>
</reference>
<protein>
    <submittedName>
        <fullName evidence="2">LexA repressor</fullName>
        <ecNumber evidence="2">3.4.21.88</ecNumber>
    </submittedName>
</protein>
<comment type="caution">
    <text evidence="2">The sequence shown here is derived from an EMBL/GenBank/DDBJ whole genome shotgun (WGS) entry which is preliminary data.</text>
</comment>
<organism evidence="2 3">
    <name type="scientific">Candidatus Nanogingivalis gingivitcus</name>
    <dbReference type="NCBI Taxonomy" id="2171992"/>
    <lineage>
        <taxon>Bacteria</taxon>
        <taxon>Candidatus Saccharimonadota</taxon>
        <taxon>Candidatus Nanosyncoccalia</taxon>
        <taxon>Candidatus Nanogingivales</taxon>
        <taxon>Candidatus Nanogingivalaceae</taxon>
        <taxon>Candidatus Nanogingivalis</taxon>
    </lineage>
</organism>
<dbReference type="Proteomes" id="UP001190925">
    <property type="component" value="Unassembled WGS sequence"/>
</dbReference>
<proteinExistence type="predicted"/>
<dbReference type="SUPFAM" id="SSF46785">
    <property type="entry name" value="Winged helix' DNA-binding domain"/>
    <property type="match status" value="1"/>
</dbReference>
<sequence length="116" mass="13411">MNLTKKQVQFLEYIENFINQYGYSPTYREIASGLGYKSVATVAKHIDNLIILGKLEKSDNAEARSLSIKRQSQNENKDDKLVLDYLKTKMDEFNKKGDMEKALAIRIAINELFFNK</sequence>
<dbReference type="GO" id="GO:0004252">
    <property type="term" value="F:serine-type endopeptidase activity"/>
    <property type="evidence" value="ECO:0007669"/>
    <property type="project" value="UniProtKB-EC"/>
</dbReference>
<dbReference type="Pfam" id="PF01726">
    <property type="entry name" value="LexA_DNA_bind"/>
    <property type="match status" value="1"/>
</dbReference>
<dbReference type="InterPro" id="IPR036390">
    <property type="entry name" value="WH_DNA-bd_sf"/>
</dbReference>
<evidence type="ECO:0000259" key="1">
    <source>
        <dbReference type="Pfam" id="PF01726"/>
    </source>
</evidence>
<dbReference type="RefSeq" id="WP_129718980.1">
    <property type="nucleotide sequence ID" value="NZ_PRLK01000012.1"/>
</dbReference>
<name>A0ABY0FH96_9BACT</name>
<reference evidence="2 3" key="1">
    <citation type="journal article" date="2018" name="bioRxiv">
        <title>Evidence of independent acquisition and adaption of ultra-small bacteria to human hosts across the highly diverse yet reduced genomes of the phylum Saccharibacteria.</title>
        <authorList>
            <person name="McLean J.S."/>
            <person name="Bor B."/>
            <person name="To T.T."/>
            <person name="Liu Q."/>
            <person name="Kearns K.A."/>
            <person name="Solden L.M."/>
            <person name="Wrighton K.C."/>
            <person name="He X."/>
            <person name="Shi W."/>
        </authorList>
    </citation>
    <scope>NUCLEOTIDE SEQUENCE [LARGE SCALE GENOMIC DNA]</scope>
    <source>
        <strain evidence="2 3">TM7_CMJM_G6_1_HOT_870</strain>
    </source>
</reference>